<keyword evidence="3" id="KW-1185">Reference proteome</keyword>
<evidence type="ECO:0000313" key="2">
    <source>
        <dbReference type="EMBL" id="OJZ71223.1"/>
    </source>
</evidence>
<feature type="region of interest" description="Disordered" evidence="1">
    <location>
        <begin position="113"/>
        <end position="134"/>
    </location>
</feature>
<evidence type="ECO:0000313" key="3">
    <source>
        <dbReference type="Proteomes" id="UP000186438"/>
    </source>
</evidence>
<dbReference type="AlphaFoldDB" id="A0A1Q4HR46"/>
<dbReference type="EMBL" id="MPNT01000019">
    <property type="protein sequence ID" value="OJZ71223.1"/>
    <property type="molecule type" value="Genomic_DNA"/>
</dbReference>
<proteinExistence type="predicted"/>
<gene>
    <name evidence="2" type="ORF">BRW65_19450</name>
</gene>
<protein>
    <submittedName>
        <fullName evidence="2">Uncharacterized protein</fullName>
    </submittedName>
</protein>
<organism evidence="2 3">
    <name type="scientific">Mycobacterium paraffinicum</name>
    <dbReference type="NCBI Taxonomy" id="53378"/>
    <lineage>
        <taxon>Bacteria</taxon>
        <taxon>Bacillati</taxon>
        <taxon>Actinomycetota</taxon>
        <taxon>Actinomycetes</taxon>
        <taxon>Mycobacteriales</taxon>
        <taxon>Mycobacteriaceae</taxon>
        <taxon>Mycobacterium</taxon>
    </lineage>
</organism>
<sequence length="134" mass="14581">MLGMLSRWTWVSMASWWSPAVSSSVRRSSTTSHLAASAITPGDLDVWVVRSGLPEPGAAAAAFEELQQQLPTSDLQIVYDDMSRDRDRFDALTMLSALPRVATAMGPVVDEPDITDYRLGTPEPSEVCKAVPDD</sequence>
<name>A0A1Q4HR46_9MYCO</name>
<accession>A0A1Q4HR46</accession>
<comment type="caution">
    <text evidence="2">The sequence shown here is derived from an EMBL/GenBank/DDBJ whole genome shotgun (WGS) entry which is preliminary data.</text>
</comment>
<evidence type="ECO:0000256" key="1">
    <source>
        <dbReference type="SAM" id="MobiDB-lite"/>
    </source>
</evidence>
<reference evidence="2 3" key="1">
    <citation type="submission" date="2016-11" db="EMBL/GenBank/DDBJ databases">
        <title>Genome sequences of unsequenced Mycobacteria.</title>
        <authorList>
            <person name="Greninger A.L."/>
            <person name="Fang F."/>
            <person name="Jerome K.R."/>
        </authorList>
    </citation>
    <scope>NUCLEOTIDE SEQUENCE [LARGE SCALE GENOMIC DNA]</scope>
    <source>
        <strain evidence="2 3">M11</strain>
    </source>
</reference>
<dbReference type="Proteomes" id="UP000186438">
    <property type="component" value="Unassembled WGS sequence"/>
</dbReference>
<dbReference type="STRING" id="53378.BRW65_19450"/>